<protein>
    <submittedName>
        <fullName evidence="6">BA75_01795T0</fullName>
    </submittedName>
</protein>
<organism evidence="6 7">
    <name type="scientific">Komagataella pastoris</name>
    <name type="common">Yeast</name>
    <name type="synonym">Pichia pastoris</name>
    <dbReference type="NCBI Taxonomy" id="4922"/>
    <lineage>
        <taxon>Eukaryota</taxon>
        <taxon>Fungi</taxon>
        <taxon>Dikarya</taxon>
        <taxon>Ascomycota</taxon>
        <taxon>Saccharomycotina</taxon>
        <taxon>Pichiomycetes</taxon>
        <taxon>Pichiales</taxon>
        <taxon>Pichiaceae</taxon>
        <taxon>Komagataella</taxon>
    </lineage>
</organism>
<feature type="compositionally biased region" description="Low complexity" evidence="4">
    <location>
        <begin position="839"/>
        <end position="855"/>
    </location>
</feature>
<dbReference type="CDD" id="cd12298">
    <property type="entry name" value="RRM3_Prp24"/>
    <property type="match status" value="1"/>
</dbReference>
<dbReference type="InterPro" id="IPR011990">
    <property type="entry name" value="TPR-like_helical_dom_sf"/>
</dbReference>
<dbReference type="InterPro" id="IPR035979">
    <property type="entry name" value="RBD_domain_sf"/>
</dbReference>
<dbReference type="AlphaFoldDB" id="A0A1B2J809"/>
<dbReference type="SMART" id="SM00386">
    <property type="entry name" value="HAT"/>
    <property type="match status" value="3"/>
</dbReference>
<dbReference type="Proteomes" id="UP000094565">
    <property type="component" value="Chromosome 1"/>
</dbReference>
<dbReference type="SUPFAM" id="SSF48452">
    <property type="entry name" value="TPR-like"/>
    <property type="match status" value="1"/>
</dbReference>
<dbReference type="PROSITE" id="PS50102">
    <property type="entry name" value="RRM"/>
    <property type="match status" value="3"/>
</dbReference>
<dbReference type="SUPFAM" id="SSF54928">
    <property type="entry name" value="RNA-binding domain, RBD"/>
    <property type="match status" value="3"/>
</dbReference>
<keyword evidence="2 3" id="KW-0694">RNA-binding</keyword>
<evidence type="ECO:0000256" key="1">
    <source>
        <dbReference type="ARBA" id="ARBA00022737"/>
    </source>
</evidence>
<dbReference type="InterPro" id="IPR034397">
    <property type="entry name" value="Prp24_RRM1"/>
</dbReference>
<feature type="region of interest" description="Disordered" evidence="4">
    <location>
        <begin position="838"/>
        <end position="866"/>
    </location>
</feature>
<feature type="compositionally biased region" description="Basic and acidic residues" evidence="4">
    <location>
        <begin position="482"/>
        <end position="495"/>
    </location>
</feature>
<dbReference type="Gene3D" id="1.25.40.10">
    <property type="entry name" value="Tetratricopeptide repeat domain"/>
    <property type="match status" value="1"/>
</dbReference>
<keyword evidence="1" id="KW-0677">Repeat</keyword>
<dbReference type="InterPro" id="IPR000504">
    <property type="entry name" value="RRM_dom"/>
</dbReference>
<feature type="compositionally biased region" description="Polar residues" evidence="4">
    <location>
        <begin position="469"/>
        <end position="481"/>
    </location>
</feature>
<evidence type="ECO:0000256" key="3">
    <source>
        <dbReference type="PROSITE-ProRule" id="PRU00176"/>
    </source>
</evidence>
<dbReference type="InterPro" id="IPR003107">
    <property type="entry name" value="HAT"/>
</dbReference>
<name>A0A1B2J809_PICPA</name>
<dbReference type="InterPro" id="IPR034540">
    <property type="entry name" value="Prp24_RRM3"/>
</dbReference>
<reference evidence="6 7" key="1">
    <citation type="submission" date="2016-02" db="EMBL/GenBank/DDBJ databases">
        <title>Comparative genomic and transcriptomic foundation for Pichia pastoris.</title>
        <authorList>
            <person name="Love K.R."/>
            <person name="Shah K.A."/>
            <person name="Whittaker C.A."/>
            <person name="Wu J."/>
            <person name="Bartlett M.C."/>
            <person name="Ma D."/>
            <person name="Leeson R.L."/>
            <person name="Priest M."/>
            <person name="Young S.K."/>
            <person name="Love J.C."/>
        </authorList>
    </citation>
    <scope>NUCLEOTIDE SEQUENCE [LARGE SCALE GENOMIC DNA]</scope>
    <source>
        <strain evidence="6 7">ATCC 28485</strain>
    </source>
</reference>
<feature type="domain" description="RRM" evidence="5">
    <location>
        <begin position="769"/>
        <end position="841"/>
    </location>
</feature>
<dbReference type="Pfam" id="PF16842">
    <property type="entry name" value="RRM_occluded"/>
    <property type="match status" value="1"/>
</dbReference>
<dbReference type="GO" id="GO:0003723">
    <property type="term" value="F:RNA binding"/>
    <property type="evidence" value="ECO:0007669"/>
    <property type="project" value="UniProtKB-UniRule"/>
</dbReference>
<proteinExistence type="predicted"/>
<keyword evidence="7" id="KW-1185">Reference proteome</keyword>
<evidence type="ECO:0000256" key="2">
    <source>
        <dbReference type="ARBA" id="ARBA00022884"/>
    </source>
</evidence>
<evidence type="ECO:0000313" key="7">
    <source>
        <dbReference type="Proteomes" id="UP000094565"/>
    </source>
</evidence>
<dbReference type="PANTHER" id="PTHR24012">
    <property type="entry name" value="RNA BINDING PROTEIN"/>
    <property type="match status" value="1"/>
</dbReference>
<dbReference type="EMBL" id="CP014584">
    <property type="protein sequence ID" value="ANZ74045.1"/>
    <property type="molecule type" value="Genomic_DNA"/>
</dbReference>
<dbReference type="CDD" id="cd12296">
    <property type="entry name" value="RRM1_Prp24"/>
    <property type="match status" value="1"/>
</dbReference>
<dbReference type="CDD" id="cd12299">
    <property type="entry name" value="RRM4_Prp24"/>
    <property type="match status" value="1"/>
</dbReference>
<feature type="domain" description="RRM" evidence="5">
    <location>
        <begin position="578"/>
        <end position="653"/>
    </location>
</feature>
<gene>
    <name evidence="6" type="primary">PRP24</name>
    <name evidence="6" type="ORF">ATY40_BA7501795</name>
</gene>
<dbReference type="SMART" id="SM00360">
    <property type="entry name" value="RRM"/>
    <property type="match status" value="4"/>
</dbReference>
<dbReference type="InterPro" id="IPR031766">
    <property type="entry name" value="RRM_occluded"/>
</dbReference>
<evidence type="ECO:0000259" key="5">
    <source>
        <dbReference type="PROSITE" id="PS50102"/>
    </source>
</evidence>
<dbReference type="InterPro" id="IPR012677">
    <property type="entry name" value="Nucleotide-bd_a/b_plait_sf"/>
</dbReference>
<dbReference type="Pfam" id="PF00076">
    <property type="entry name" value="RRM_1"/>
    <property type="match status" value="2"/>
</dbReference>
<sequence length="866" mass="100282">MEENTIISRGEYLQLIENAKSDDPESVLDLRLKFLSYYKFTTEEWNNWLQEVQTENLDSIDFYFQLRLKDDNSPSVWLKYLELSCNCPTSKEKVTEIFNKALINTQYHYTESQIVWNSYWTFMLEKQNVGTDVLDSIYLQRLQVPHFNSQETFNHYSVFVTNHFKEAYDSKMKHASKLFNQSKAISDRLEDFELKLLKAKFQPSSKFWIEYVDSVFRLKKFKHARLLAKSVFERATADRFDTLAIDIWTHYFNVLNEKDIAFHPSSMESFIRQFPEHPTPYQYYFNSTSDILSLLKFRSQAFQFDIFTPSKFVEWKDTACSLLWTELDMLLNSESSSIPIMQDLSTFSEVALQNDDILHSIDRSCVEIYSLLDLLDEARALLRKMTEKFPSQVEVWLCSYQFERSHDNFPTASKILRAGISRWDQLDWPQRLMDEQSRFEGIYSHKDLAKTFAKTSRKLEDSSELIASPNGQSEIESANTEETNRPPKRALKESSHTPSKKSKRDRENLSVLVTSENKLEEIAVRNLFQDCGEIKSVFLRNNLATIEFSSENGYLAALTKDHKTIDGSEISVTKLLSSTVWVTNFPPDQLSQSLEDLFSEVSTVLNIRFPSLKFNTDRRFCYIQFTSEQAALDAVARFNGKVLKDSQGKEYRLVAKISNPEKRSQRSDEGRELFIRNLDFKLTKEDLEPLFEKYGQIDKIYVPCDSETKKNNGFAFITFKEKDAAEAALELNSVPLRDRPLNVSLAKKKPKKVSVVEMNPAAKRNSKLATIEAFELPETVNSSQLMRIFSTVGPISKIALKPESHNAFIEYEDVNDSGRAMLALNGKQVDGFTLNLSEKSTQQQQPKKPSQFPTSFIPPSLQRRKV</sequence>
<dbReference type="GO" id="GO:0006396">
    <property type="term" value="P:RNA processing"/>
    <property type="evidence" value="ECO:0007669"/>
    <property type="project" value="InterPro"/>
</dbReference>
<accession>A0A1B2J809</accession>
<feature type="domain" description="RRM" evidence="5">
    <location>
        <begin position="671"/>
        <end position="748"/>
    </location>
</feature>
<evidence type="ECO:0000256" key="4">
    <source>
        <dbReference type="SAM" id="MobiDB-lite"/>
    </source>
</evidence>
<dbReference type="OrthoDB" id="360390at2759"/>
<dbReference type="GO" id="GO:0005634">
    <property type="term" value="C:nucleus"/>
    <property type="evidence" value="ECO:0007669"/>
    <property type="project" value="UniProtKB-ARBA"/>
</dbReference>
<feature type="region of interest" description="Disordered" evidence="4">
    <location>
        <begin position="461"/>
        <end position="508"/>
    </location>
</feature>
<evidence type="ECO:0000313" key="6">
    <source>
        <dbReference type="EMBL" id="ANZ74045.1"/>
    </source>
</evidence>
<dbReference type="Gene3D" id="3.30.70.330">
    <property type="match status" value="4"/>
</dbReference>